<evidence type="ECO:0000256" key="3">
    <source>
        <dbReference type="ARBA" id="ARBA00012681"/>
    </source>
</evidence>
<feature type="binding site" evidence="9">
    <location>
        <position position="76"/>
    </location>
    <ligand>
        <name>pyridoxal 5'-phosphate</name>
        <dbReference type="ChEBI" id="CHEBI:597326"/>
    </ligand>
</feature>
<evidence type="ECO:0000313" key="12">
    <source>
        <dbReference type="EMBL" id="ROR74234.1"/>
    </source>
</evidence>
<dbReference type="InterPro" id="IPR001926">
    <property type="entry name" value="TrpB-like_PALP"/>
</dbReference>
<comment type="catalytic activity">
    <reaction evidence="8">
        <text>O-acetyl-L-serine + hydrogen sulfide = L-cysteine + acetate</text>
        <dbReference type="Rhea" id="RHEA:14829"/>
        <dbReference type="ChEBI" id="CHEBI:29919"/>
        <dbReference type="ChEBI" id="CHEBI:30089"/>
        <dbReference type="ChEBI" id="CHEBI:35235"/>
        <dbReference type="ChEBI" id="CHEBI:58340"/>
        <dbReference type="EC" id="2.5.1.47"/>
    </reaction>
</comment>
<evidence type="ECO:0000256" key="2">
    <source>
        <dbReference type="ARBA" id="ARBA00007103"/>
    </source>
</evidence>
<dbReference type="InterPro" id="IPR036052">
    <property type="entry name" value="TrpB-like_PALP_sf"/>
</dbReference>
<dbReference type="CDD" id="cd01561">
    <property type="entry name" value="CBS_like"/>
    <property type="match status" value="1"/>
</dbReference>
<evidence type="ECO:0000256" key="6">
    <source>
        <dbReference type="ARBA" id="ARBA00022898"/>
    </source>
</evidence>
<evidence type="ECO:0000256" key="9">
    <source>
        <dbReference type="PIRSR" id="PIRSR605856-50"/>
    </source>
</evidence>
<comment type="cofactor">
    <cofactor evidence="1 9">
        <name>pyridoxal 5'-phosphate</name>
        <dbReference type="ChEBI" id="CHEBI:597326"/>
    </cofactor>
</comment>
<evidence type="ECO:0000256" key="1">
    <source>
        <dbReference type="ARBA" id="ARBA00001933"/>
    </source>
</evidence>
<dbReference type="Proteomes" id="UP000280668">
    <property type="component" value="Unassembled WGS sequence"/>
</dbReference>
<dbReference type="InterPro" id="IPR001216">
    <property type="entry name" value="P-phosphate_BS"/>
</dbReference>
<dbReference type="SUPFAM" id="SSF53686">
    <property type="entry name" value="Tryptophan synthase beta subunit-like PLP-dependent enzymes"/>
    <property type="match status" value="1"/>
</dbReference>
<dbReference type="PANTHER" id="PTHR10314">
    <property type="entry name" value="CYSTATHIONINE BETA-SYNTHASE"/>
    <property type="match status" value="1"/>
</dbReference>
<feature type="domain" description="Tryptophan synthase beta chain-like PALP" evidence="11">
    <location>
        <begin position="9"/>
        <end position="297"/>
    </location>
</feature>
<name>A0A3N2BGN4_9MICO</name>
<dbReference type="FunFam" id="3.40.50.1100:FF:000006">
    <property type="entry name" value="Cysteine synthase"/>
    <property type="match status" value="1"/>
</dbReference>
<dbReference type="NCBIfam" id="TIGR01136">
    <property type="entry name" value="cysKM"/>
    <property type="match status" value="1"/>
</dbReference>
<accession>A0A3N2BGN4</accession>
<keyword evidence="6 9" id="KW-0663">Pyridoxal phosphate</keyword>
<reference evidence="12 13" key="1">
    <citation type="submission" date="2018-11" db="EMBL/GenBank/DDBJ databases">
        <title>Sequencing the genomes of 1000 actinobacteria strains.</title>
        <authorList>
            <person name="Klenk H.-P."/>
        </authorList>
    </citation>
    <scope>NUCLEOTIDE SEQUENCE [LARGE SCALE GENOMIC DNA]</scope>
    <source>
        <strain evidence="12 13">DSM 11294</strain>
    </source>
</reference>
<feature type="modified residue" description="N6-(pyridoxal phosphate)lysine" evidence="10">
    <location>
        <position position="46"/>
    </location>
</feature>
<keyword evidence="4" id="KW-0028">Amino-acid biosynthesis</keyword>
<proteinExistence type="inferred from homology"/>
<evidence type="ECO:0000256" key="7">
    <source>
        <dbReference type="ARBA" id="ARBA00023192"/>
    </source>
</evidence>
<keyword evidence="7" id="KW-0198">Cysteine biosynthesis</keyword>
<evidence type="ECO:0000256" key="4">
    <source>
        <dbReference type="ARBA" id="ARBA00022605"/>
    </source>
</evidence>
<dbReference type="GO" id="GO:0006535">
    <property type="term" value="P:cysteine biosynthetic process from serine"/>
    <property type="evidence" value="ECO:0007669"/>
    <property type="project" value="InterPro"/>
</dbReference>
<protein>
    <recommendedName>
        <fullName evidence="3">cysteine synthase</fullName>
        <ecNumber evidence="3">2.5.1.47</ecNumber>
    </recommendedName>
</protein>
<dbReference type="PROSITE" id="PS00901">
    <property type="entry name" value="CYS_SYNTHASE"/>
    <property type="match status" value="1"/>
</dbReference>
<dbReference type="InterPro" id="IPR005856">
    <property type="entry name" value="Cys_synth"/>
</dbReference>
<dbReference type="EC" id="2.5.1.47" evidence="3"/>
<dbReference type="GO" id="GO:0004124">
    <property type="term" value="F:cysteine synthase activity"/>
    <property type="evidence" value="ECO:0007669"/>
    <property type="project" value="UniProtKB-EC"/>
</dbReference>
<evidence type="ECO:0000256" key="5">
    <source>
        <dbReference type="ARBA" id="ARBA00022679"/>
    </source>
</evidence>
<dbReference type="RefSeq" id="WP_123304548.1">
    <property type="nucleotide sequence ID" value="NZ_RKHK01000001.1"/>
</dbReference>
<evidence type="ECO:0000256" key="10">
    <source>
        <dbReference type="PIRSR" id="PIRSR605856-51"/>
    </source>
</evidence>
<evidence type="ECO:0000256" key="8">
    <source>
        <dbReference type="ARBA" id="ARBA00047931"/>
    </source>
</evidence>
<sequence>MARIYSDLTELVGNTPLLEIKRLTDRPLHGRLLAKLEFYNPASSVKDRTALAIVRAAEKDGRLKPGGTILEATSGNTGVAFAWIGAILGYRVMIVMPDDVSTERYSLMRALGAEVRFTPGAEGMAGANQLANRLVEEDPSLFLSGQGGNAANPAVHERTTGPEIWQDTEGLADVLVGTTGTGGTISGTGRFLKGKKPGFEVYGVEPAEAAVLSGQEWHPHKIQGITGGNGVPPVTDLDVIDGMLTVPQDEAIAMARHAFRAEGLIVGISSGASLHAGLQLATDERYAGKTIVAIVCDTGERYISSELFDHVR</sequence>
<keyword evidence="13" id="KW-1185">Reference proteome</keyword>
<evidence type="ECO:0000313" key="13">
    <source>
        <dbReference type="Proteomes" id="UP000280668"/>
    </source>
</evidence>
<dbReference type="Gene3D" id="3.40.50.1100">
    <property type="match status" value="2"/>
</dbReference>
<dbReference type="InterPro" id="IPR050214">
    <property type="entry name" value="Cys_Synth/Cystath_Beta-Synth"/>
</dbReference>
<dbReference type="OrthoDB" id="9805733at2"/>
<gene>
    <name evidence="12" type="ORF">EDD31_2638</name>
</gene>
<dbReference type="AlphaFoldDB" id="A0A3N2BGN4"/>
<comment type="similarity">
    <text evidence="2">Belongs to the cysteine synthase/cystathionine beta-synthase family.</text>
</comment>
<evidence type="ECO:0000259" key="11">
    <source>
        <dbReference type="Pfam" id="PF00291"/>
    </source>
</evidence>
<dbReference type="Pfam" id="PF00291">
    <property type="entry name" value="PALP"/>
    <property type="match status" value="1"/>
</dbReference>
<feature type="binding site" evidence="9">
    <location>
        <position position="269"/>
    </location>
    <ligand>
        <name>pyridoxal 5'-phosphate</name>
        <dbReference type="ChEBI" id="CHEBI:597326"/>
    </ligand>
</feature>
<feature type="binding site" evidence="9">
    <location>
        <begin position="180"/>
        <end position="184"/>
    </location>
    <ligand>
        <name>pyridoxal 5'-phosphate</name>
        <dbReference type="ChEBI" id="CHEBI:597326"/>
    </ligand>
</feature>
<dbReference type="EMBL" id="RKHK01000001">
    <property type="protein sequence ID" value="ROR74234.1"/>
    <property type="molecule type" value="Genomic_DNA"/>
</dbReference>
<organism evidence="12 13">
    <name type="scientific">Bogoriella caseilytica</name>
    <dbReference type="NCBI Taxonomy" id="56055"/>
    <lineage>
        <taxon>Bacteria</taxon>
        <taxon>Bacillati</taxon>
        <taxon>Actinomycetota</taxon>
        <taxon>Actinomycetes</taxon>
        <taxon>Micrococcales</taxon>
        <taxon>Bogoriellaceae</taxon>
        <taxon>Bogoriella</taxon>
    </lineage>
</organism>
<keyword evidence="5" id="KW-0808">Transferase</keyword>
<comment type="caution">
    <text evidence="12">The sequence shown here is derived from an EMBL/GenBank/DDBJ whole genome shotgun (WGS) entry which is preliminary data.</text>
</comment>